<dbReference type="Proteomes" id="UP001632037">
    <property type="component" value="Unassembled WGS sequence"/>
</dbReference>
<keyword evidence="7" id="KW-0906">Nuclear pore complex</keyword>
<dbReference type="PANTHER" id="PTHR23198:SF6">
    <property type="entry name" value="NUCLEAR PORE COMPLEX PROTEIN NUP98-NUP96"/>
    <property type="match status" value="1"/>
</dbReference>
<dbReference type="InterPro" id="IPR036903">
    <property type="entry name" value="Nup98_auto-Pept-S59_dom_sf"/>
</dbReference>
<dbReference type="Gene3D" id="3.30.1610.10">
    <property type="entry name" value="Peptidase S59, nucleoporin"/>
    <property type="match status" value="1"/>
</dbReference>
<dbReference type="GO" id="GO:0051028">
    <property type="term" value="P:mRNA transport"/>
    <property type="evidence" value="ECO:0007669"/>
    <property type="project" value="UniProtKB-KW"/>
</dbReference>
<dbReference type="PROSITE" id="PS51434">
    <property type="entry name" value="NUP_C"/>
    <property type="match status" value="1"/>
</dbReference>
<name>A0ABD3EUK4_9STRA</name>
<feature type="compositionally biased region" description="Basic and acidic residues" evidence="9">
    <location>
        <begin position="577"/>
        <end position="586"/>
    </location>
</feature>
<keyword evidence="12" id="KW-1185">Reference proteome</keyword>
<evidence type="ECO:0000256" key="7">
    <source>
        <dbReference type="ARBA" id="ARBA00023132"/>
    </source>
</evidence>
<dbReference type="EMBL" id="JBIMZQ010000060">
    <property type="protein sequence ID" value="KAL3657856.1"/>
    <property type="molecule type" value="Genomic_DNA"/>
</dbReference>
<keyword evidence="5" id="KW-0653">Protein transport</keyword>
<organism evidence="11 12">
    <name type="scientific">Phytophthora oleae</name>
    <dbReference type="NCBI Taxonomy" id="2107226"/>
    <lineage>
        <taxon>Eukaryota</taxon>
        <taxon>Sar</taxon>
        <taxon>Stramenopiles</taxon>
        <taxon>Oomycota</taxon>
        <taxon>Peronosporomycetes</taxon>
        <taxon>Peronosporales</taxon>
        <taxon>Peronosporaceae</taxon>
        <taxon>Phytophthora</taxon>
    </lineage>
</organism>
<proteinExistence type="inferred from homology"/>
<evidence type="ECO:0000259" key="10">
    <source>
        <dbReference type="PROSITE" id="PS51434"/>
    </source>
</evidence>
<comment type="subcellular location">
    <subcellularLocation>
        <location evidence="1">Nucleus</location>
        <location evidence="1">Nuclear pore complex</location>
    </subcellularLocation>
</comment>
<comment type="similarity">
    <text evidence="2">Belongs to the nucleoporin GLFG family.</text>
</comment>
<keyword evidence="8" id="KW-0539">Nucleus</keyword>
<evidence type="ECO:0000256" key="1">
    <source>
        <dbReference type="ARBA" id="ARBA00004567"/>
    </source>
</evidence>
<keyword evidence="6" id="KW-0811">Translocation</keyword>
<evidence type="ECO:0000256" key="8">
    <source>
        <dbReference type="ARBA" id="ARBA00023242"/>
    </source>
</evidence>
<evidence type="ECO:0000256" key="6">
    <source>
        <dbReference type="ARBA" id="ARBA00023010"/>
    </source>
</evidence>
<protein>
    <recommendedName>
        <fullName evidence="10">Peptidase S59 domain-containing protein</fullName>
    </recommendedName>
</protein>
<feature type="compositionally biased region" description="Polar residues" evidence="9">
    <location>
        <begin position="1"/>
        <end position="16"/>
    </location>
</feature>
<feature type="region of interest" description="Disordered" evidence="9">
    <location>
        <begin position="70"/>
        <end position="91"/>
    </location>
</feature>
<dbReference type="AlphaFoldDB" id="A0ABD3EUK4"/>
<dbReference type="GO" id="GO:0005643">
    <property type="term" value="C:nuclear pore"/>
    <property type="evidence" value="ECO:0007669"/>
    <property type="project" value="UniProtKB-SubCell"/>
</dbReference>
<dbReference type="Pfam" id="PF04096">
    <property type="entry name" value="Nucleoporin2"/>
    <property type="match status" value="1"/>
</dbReference>
<dbReference type="GO" id="GO:0015031">
    <property type="term" value="P:protein transport"/>
    <property type="evidence" value="ECO:0007669"/>
    <property type="project" value="UniProtKB-KW"/>
</dbReference>
<evidence type="ECO:0000256" key="3">
    <source>
        <dbReference type="ARBA" id="ARBA00022448"/>
    </source>
</evidence>
<accession>A0ABD3EUK4</accession>
<evidence type="ECO:0000256" key="2">
    <source>
        <dbReference type="ARBA" id="ARBA00008926"/>
    </source>
</evidence>
<gene>
    <name evidence="11" type="ORF">V7S43_017234</name>
</gene>
<evidence type="ECO:0000256" key="5">
    <source>
        <dbReference type="ARBA" id="ARBA00022927"/>
    </source>
</evidence>
<evidence type="ECO:0000313" key="12">
    <source>
        <dbReference type="Proteomes" id="UP001632037"/>
    </source>
</evidence>
<keyword evidence="4" id="KW-0509">mRNA transport</keyword>
<dbReference type="InterPro" id="IPR007230">
    <property type="entry name" value="Nup98_auto-Pept-S59_dom"/>
</dbReference>
<feature type="region of interest" description="Disordered" evidence="9">
    <location>
        <begin position="1"/>
        <end position="51"/>
    </location>
</feature>
<keyword evidence="3" id="KW-0813">Transport</keyword>
<feature type="region of interest" description="Disordered" evidence="9">
    <location>
        <begin position="363"/>
        <end position="444"/>
    </location>
</feature>
<feature type="compositionally biased region" description="Polar residues" evidence="9">
    <location>
        <begin position="392"/>
        <end position="415"/>
    </location>
</feature>
<sequence>MSLFAPSNNAASSTGFSFGAPTHGGFGPPVGCGSFSDNAAPPPMSYDTSGSRLWIEDASEPFGRMENTSKCFARNGERPSTSKWTPPKPPSRPLFQSVFHSNARETVPLFGRQQPKSLFGISASQSTANGGGFAFGCSAPKPDAVFDASAGAGKSKSTSLFGASSRVDPGFEETRTVFGNKSRDSGGSTCGADRTVFGLGSSSGSSVDPGHTVLGSASRYSDIDPGFGAGSNFAKPPLPTSNPFAKSKKQIGILSSNPFARTSATSSSNVNPFKVTFAARVSANESVNPFSNVSSELPSNPFTAKKTPNALTNRQTLSGYDKNLFAVPGSAWLIGQKSVGTAGSASMKFKSGLRPAVNLEASPWRTNSQQQQTVASTPLPSFEWAGSGKKTAPTQQSTETTFQASSSEAKSNAFTSPSSPPAKSSPTEALVASPDSDPYGSGSFGAGIVEQTVKTAIANPPSSVELKVLGGRPEPALVPRQQPSARFASRLGLARQPLQVVPMRPVPRFPSRKLRAAPSIARSQLPQADPFCFSSSFSRLAISKKILRIRVDASSKIPEPAVAEPDDESDLAGEGSVEDKETDDRVSPSPACPVLLNKEYSTEPSMGELQQLSDDELSCVENFVISRRGCGKIAFVGATDVRGLQLDELVTFTDREVVVYPDDSEKPAVGSGLNKPAIVNLCGISAEENESHENFLKRLEGHTQTLGATFLGYEDSKTGSSGVWRFRVEHF</sequence>
<evidence type="ECO:0000313" key="11">
    <source>
        <dbReference type="EMBL" id="KAL3657856.1"/>
    </source>
</evidence>
<reference evidence="11 12" key="1">
    <citation type="submission" date="2024-09" db="EMBL/GenBank/DDBJ databases">
        <title>Genome sequencing and assembly of Phytophthora oleae, isolate VK10A, causative agent of rot of olive drupes.</title>
        <authorList>
            <person name="Conti Taguali S."/>
            <person name="Riolo M."/>
            <person name="La Spada F."/>
            <person name="Cacciola S.O."/>
            <person name="Dionisio G."/>
        </authorList>
    </citation>
    <scope>NUCLEOTIDE SEQUENCE [LARGE SCALE GENOMIC DNA]</scope>
    <source>
        <strain evidence="11 12">VK10A</strain>
    </source>
</reference>
<evidence type="ECO:0000256" key="4">
    <source>
        <dbReference type="ARBA" id="ARBA00022816"/>
    </source>
</evidence>
<dbReference type="InterPro" id="IPR037665">
    <property type="entry name" value="Nucleoporin_S59-like"/>
</dbReference>
<feature type="domain" description="Peptidase S59" evidence="10">
    <location>
        <begin position="597"/>
        <end position="731"/>
    </location>
</feature>
<feature type="region of interest" description="Disordered" evidence="9">
    <location>
        <begin position="558"/>
        <end position="593"/>
    </location>
</feature>
<comment type="caution">
    <text evidence="11">The sequence shown here is derived from an EMBL/GenBank/DDBJ whole genome shotgun (WGS) entry which is preliminary data.</text>
</comment>
<dbReference type="PANTHER" id="PTHR23198">
    <property type="entry name" value="NUCLEOPORIN"/>
    <property type="match status" value="1"/>
</dbReference>
<dbReference type="SUPFAM" id="SSF82215">
    <property type="entry name" value="C-terminal autoproteolytic domain of nucleoporin nup98"/>
    <property type="match status" value="1"/>
</dbReference>
<evidence type="ECO:0000256" key="9">
    <source>
        <dbReference type="SAM" id="MobiDB-lite"/>
    </source>
</evidence>
<feature type="compositionally biased region" description="Polar residues" evidence="9">
    <location>
        <begin position="364"/>
        <end position="379"/>
    </location>
</feature>